<evidence type="ECO:0000256" key="1">
    <source>
        <dbReference type="SAM" id="Phobius"/>
    </source>
</evidence>
<evidence type="ECO:0000259" key="2">
    <source>
        <dbReference type="Pfam" id="PF03372"/>
    </source>
</evidence>
<dbReference type="EMBL" id="JAVDVI010000002">
    <property type="protein sequence ID" value="MDR6966709.1"/>
    <property type="molecule type" value="Genomic_DNA"/>
</dbReference>
<dbReference type="InterPro" id="IPR005135">
    <property type="entry name" value="Endo/exonuclease/phosphatase"/>
</dbReference>
<keyword evidence="1" id="KW-0472">Membrane</keyword>
<evidence type="ECO:0000313" key="3">
    <source>
        <dbReference type="EMBL" id="MDR6966709.1"/>
    </source>
</evidence>
<feature type="transmembrane region" description="Helical" evidence="1">
    <location>
        <begin position="36"/>
        <end position="55"/>
    </location>
</feature>
<sequence length="355" mass="41556">MTIFKITLYLFSILALLTVLIPFIKKDFWMFRVFDYPRFQKFTIVGILSVLWMAFFPKTEILFDIILMASLGISFLYLGYLILPFTPFGKKMISEVKKSDGKECLNLLVANIYQHNTNYQKLLSLVEKRNPDIIFLLETDKKWLEGVKSLRENYPHHIEIPQENTYGLLFYSKLPFVHHEINYLIDEEIPSIIADVKFDNEIVRIYGLHPTPPVPQENPHSTDRDAEILLIGKMAKEYDKPCLVIGDLNDVAWSYTTKLFLKSSELLDPRRGRGMYSTFHAKYKLLRWPLDHYFVSSHFRLVDMKVEEHINSDHFPISICLLLSHEDEENKMTADAEDKELVEEKIEAGIKDEPL</sequence>
<keyword evidence="1" id="KW-1133">Transmembrane helix</keyword>
<dbReference type="Gene3D" id="3.60.10.10">
    <property type="entry name" value="Endonuclease/exonuclease/phosphatase"/>
    <property type="match status" value="1"/>
</dbReference>
<keyword evidence="3" id="KW-0540">Nuclease</keyword>
<protein>
    <submittedName>
        <fullName evidence="3">Endonuclease/exonuclease/phosphatase (EEP) superfamily protein YafD</fullName>
    </submittedName>
</protein>
<dbReference type="RefSeq" id="WP_310024435.1">
    <property type="nucleotide sequence ID" value="NZ_JAVDVI010000002.1"/>
</dbReference>
<name>A0ABU1TL57_9FLAO</name>
<dbReference type="SUPFAM" id="SSF56219">
    <property type="entry name" value="DNase I-like"/>
    <property type="match status" value="1"/>
</dbReference>
<dbReference type="GO" id="GO:0004519">
    <property type="term" value="F:endonuclease activity"/>
    <property type="evidence" value="ECO:0007669"/>
    <property type="project" value="UniProtKB-KW"/>
</dbReference>
<proteinExistence type="predicted"/>
<feature type="domain" description="Endonuclease/exonuclease/phosphatase" evidence="2">
    <location>
        <begin position="111"/>
        <end position="314"/>
    </location>
</feature>
<feature type="transmembrane region" description="Helical" evidence="1">
    <location>
        <begin position="6"/>
        <end position="24"/>
    </location>
</feature>
<feature type="transmembrane region" description="Helical" evidence="1">
    <location>
        <begin position="61"/>
        <end position="83"/>
    </location>
</feature>
<dbReference type="Pfam" id="PF03372">
    <property type="entry name" value="Exo_endo_phos"/>
    <property type="match status" value="1"/>
</dbReference>
<keyword evidence="1" id="KW-0812">Transmembrane</keyword>
<comment type="caution">
    <text evidence="3">The sequence shown here is derived from an EMBL/GenBank/DDBJ whole genome shotgun (WGS) entry which is preliminary data.</text>
</comment>
<dbReference type="Proteomes" id="UP001255185">
    <property type="component" value="Unassembled WGS sequence"/>
</dbReference>
<dbReference type="InterPro" id="IPR036691">
    <property type="entry name" value="Endo/exonu/phosph_ase_sf"/>
</dbReference>
<keyword evidence="3" id="KW-0255">Endonuclease</keyword>
<gene>
    <name evidence="3" type="ORF">J2X31_000707</name>
</gene>
<evidence type="ECO:0000313" key="4">
    <source>
        <dbReference type="Proteomes" id="UP001255185"/>
    </source>
</evidence>
<accession>A0ABU1TL57</accession>
<organism evidence="3 4">
    <name type="scientific">Flavobacterium arsenatis</name>
    <dbReference type="NCBI Taxonomy" id="1484332"/>
    <lineage>
        <taxon>Bacteria</taxon>
        <taxon>Pseudomonadati</taxon>
        <taxon>Bacteroidota</taxon>
        <taxon>Flavobacteriia</taxon>
        <taxon>Flavobacteriales</taxon>
        <taxon>Flavobacteriaceae</taxon>
        <taxon>Flavobacterium</taxon>
    </lineage>
</organism>
<reference evidence="3 4" key="1">
    <citation type="submission" date="2023-07" db="EMBL/GenBank/DDBJ databases">
        <title>Sorghum-associated microbial communities from plants grown in Nebraska, USA.</title>
        <authorList>
            <person name="Schachtman D."/>
        </authorList>
    </citation>
    <scope>NUCLEOTIDE SEQUENCE [LARGE SCALE GENOMIC DNA]</scope>
    <source>
        <strain evidence="3 4">3773</strain>
    </source>
</reference>
<keyword evidence="4" id="KW-1185">Reference proteome</keyword>
<keyword evidence="3" id="KW-0378">Hydrolase</keyword>